<protein>
    <submittedName>
        <fullName evidence="1">1144_t:CDS:1</fullName>
    </submittedName>
</protein>
<evidence type="ECO:0000313" key="2">
    <source>
        <dbReference type="Proteomes" id="UP000789920"/>
    </source>
</evidence>
<accession>A0ACA9SBE4</accession>
<name>A0ACA9SBE4_9GLOM</name>
<dbReference type="EMBL" id="CAJVQC010108985">
    <property type="protein sequence ID" value="CAG8834390.1"/>
    <property type="molecule type" value="Genomic_DNA"/>
</dbReference>
<comment type="caution">
    <text evidence="1">The sequence shown here is derived from an EMBL/GenBank/DDBJ whole genome shotgun (WGS) entry which is preliminary data.</text>
</comment>
<reference evidence="1" key="1">
    <citation type="submission" date="2021-06" db="EMBL/GenBank/DDBJ databases">
        <authorList>
            <person name="Kallberg Y."/>
            <person name="Tangrot J."/>
            <person name="Rosling A."/>
        </authorList>
    </citation>
    <scope>NUCLEOTIDE SEQUENCE</scope>
    <source>
        <strain evidence="1">MA461A</strain>
    </source>
</reference>
<organism evidence="1 2">
    <name type="scientific">Racocetra persica</name>
    <dbReference type="NCBI Taxonomy" id="160502"/>
    <lineage>
        <taxon>Eukaryota</taxon>
        <taxon>Fungi</taxon>
        <taxon>Fungi incertae sedis</taxon>
        <taxon>Mucoromycota</taxon>
        <taxon>Glomeromycotina</taxon>
        <taxon>Glomeromycetes</taxon>
        <taxon>Diversisporales</taxon>
        <taxon>Gigasporaceae</taxon>
        <taxon>Racocetra</taxon>
    </lineage>
</organism>
<feature type="non-terminal residue" evidence="1">
    <location>
        <position position="164"/>
    </location>
</feature>
<keyword evidence="2" id="KW-1185">Reference proteome</keyword>
<gene>
    <name evidence="1" type="ORF">RPERSI_LOCUS29186</name>
</gene>
<proteinExistence type="predicted"/>
<sequence length="164" mass="18969">MPPSLYNKYEVSRSEEYLGKGAHGIVMKGLDLLNNKDVACKFMFRESMESMPQEFYNRISEEATIISKIKHPNIVEFLDSWKGPEHTIVILEFLKGGSLLAFINNEREIKFDVWVGLAYQICDAIQFMHDSGYMHRDIKAANIMFEDKSYKLVKLIDFGLTKAF</sequence>
<dbReference type="Proteomes" id="UP000789920">
    <property type="component" value="Unassembled WGS sequence"/>
</dbReference>
<evidence type="ECO:0000313" key="1">
    <source>
        <dbReference type="EMBL" id="CAG8834390.1"/>
    </source>
</evidence>